<evidence type="ECO:0000313" key="12">
    <source>
        <dbReference type="Proteomes" id="UP000585721"/>
    </source>
</evidence>
<dbReference type="Pfam" id="PF01909">
    <property type="entry name" value="NTP_transf_2"/>
    <property type="match status" value="1"/>
</dbReference>
<evidence type="ECO:0000256" key="4">
    <source>
        <dbReference type="ARBA" id="ARBA00022801"/>
    </source>
</evidence>
<feature type="domain" description="ACT" evidence="9">
    <location>
        <begin position="804"/>
        <end position="878"/>
    </location>
</feature>
<dbReference type="GO" id="GO:0006808">
    <property type="term" value="P:regulation of nitrogen utilization"/>
    <property type="evidence" value="ECO:0007669"/>
    <property type="project" value="UniProtKB-UniRule"/>
</dbReference>
<dbReference type="Gene3D" id="1.10.3210.10">
    <property type="entry name" value="Hypothetical protein af1432"/>
    <property type="match status" value="1"/>
</dbReference>
<evidence type="ECO:0000256" key="1">
    <source>
        <dbReference type="ARBA" id="ARBA00022679"/>
    </source>
</evidence>
<dbReference type="InterPro" id="IPR002912">
    <property type="entry name" value="ACT_dom"/>
</dbReference>
<dbReference type="GO" id="GO:0008773">
    <property type="term" value="F:[protein-PII] uridylyltransferase activity"/>
    <property type="evidence" value="ECO:0007669"/>
    <property type="project" value="UniProtKB-UniRule"/>
</dbReference>
<gene>
    <name evidence="8" type="primary">glnD</name>
    <name evidence="11" type="ORF">HNR75_001909</name>
</gene>
<dbReference type="InterPro" id="IPR003607">
    <property type="entry name" value="HD/PDEase_dom"/>
</dbReference>
<dbReference type="AlphaFoldDB" id="A0A841GDG3"/>
<name>A0A841GDG3_9GAMM</name>
<comment type="caution">
    <text evidence="11">The sequence shown here is derived from an EMBL/GenBank/DDBJ whole genome shotgun (WGS) entry which is preliminary data.</text>
</comment>
<keyword evidence="2 8" id="KW-0548">Nucleotidyltransferase</keyword>
<comment type="activity regulation">
    <text evidence="8">Uridylyltransferase (UTase) activity is inhibited by glutamine, while glutamine activates uridylyl-removing (UR) activity.</text>
</comment>
<dbReference type="GO" id="GO:0008081">
    <property type="term" value="F:phosphoric diester hydrolase activity"/>
    <property type="evidence" value="ECO:0007669"/>
    <property type="project" value="UniProtKB-UniRule"/>
</dbReference>
<proteinExistence type="inferred from homology"/>
<accession>A0A841GDG3</accession>
<evidence type="ECO:0000256" key="2">
    <source>
        <dbReference type="ARBA" id="ARBA00022695"/>
    </source>
</evidence>
<dbReference type="CDD" id="cd05401">
    <property type="entry name" value="NT_GlnE_GlnD_like"/>
    <property type="match status" value="1"/>
</dbReference>
<dbReference type="SUPFAM" id="SSF109604">
    <property type="entry name" value="HD-domain/PDEase-like"/>
    <property type="match status" value="1"/>
</dbReference>
<comment type="catalytic activity">
    <reaction evidence="7">
        <text>guanosine 3',5'-bis(diphosphate) + H2O = GDP + diphosphate + H(+)</text>
        <dbReference type="Rhea" id="RHEA:14253"/>
        <dbReference type="ChEBI" id="CHEBI:15377"/>
        <dbReference type="ChEBI" id="CHEBI:15378"/>
        <dbReference type="ChEBI" id="CHEBI:33019"/>
        <dbReference type="ChEBI" id="CHEBI:58189"/>
        <dbReference type="ChEBI" id="CHEBI:77828"/>
        <dbReference type="EC" id="3.1.7.2"/>
    </reaction>
</comment>
<dbReference type="InterPro" id="IPR002934">
    <property type="entry name" value="Polymerase_NTP_transf_dom"/>
</dbReference>
<dbReference type="SUPFAM" id="SSF81301">
    <property type="entry name" value="Nucleotidyltransferase"/>
    <property type="match status" value="1"/>
</dbReference>
<dbReference type="Proteomes" id="UP000585721">
    <property type="component" value="Unassembled WGS sequence"/>
</dbReference>
<dbReference type="SUPFAM" id="SSF81593">
    <property type="entry name" value="Nucleotidyltransferase substrate binding subunit/domain"/>
    <property type="match status" value="1"/>
</dbReference>
<dbReference type="InterPro" id="IPR006674">
    <property type="entry name" value="HD_domain"/>
</dbReference>
<evidence type="ECO:0000256" key="8">
    <source>
        <dbReference type="HAMAP-Rule" id="MF_00277"/>
    </source>
</evidence>
<dbReference type="PROSITE" id="PS51671">
    <property type="entry name" value="ACT"/>
    <property type="match status" value="2"/>
</dbReference>
<dbReference type="InterPro" id="IPR013546">
    <property type="entry name" value="PII_UdlTrfase/GS_AdlTrfase"/>
</dbReference>
<feature type="domain" description="HD" evidence="10">
    <location>
        <begin position="452"/>
        <end position="574"/>
    </location>
</feature>
<evidence type="ECO:0000256" key="3">
    <source>
        <dbReference type="ARBA" id="ARBA00022737"/>
    </source>
</evidence>
<keyword evidence="12" id="KW-1185">Reference proteome</keyword>
<feature type="region of interest" description="Uridylyltransferase" evidence="8">
    <location>
        <begin position="1"/>
        <end position="333"/>
    </location>
</feature>
<comment type="function">
    <text evidence="8">Modifies, by uridylylation and deuridylylation, the PII regulatory proteins (GlnB and homologs), in response to the nitrogen status of the cell that GlnD senses through the glutamine level. Under low glutamine levels, catalyzes the conversion of the PII proteins and UTP to PII-UMP and PPi, while under higher glutamine levels, GlnD hydrolyzes PII-UMP to PII and UMP (deuridylylation). Thus, controls uridylylation state and activity of the PII proteins, and plays an important role in the regulation of nitrogen metabolism.</text>
</comment>
<protein>
    <recommendedName>
        <fullName evidence="8">Bifunctional uridylyltransferase/uridylyl-removing enzyme</fullName>
        <shortName evidence="8">UTase/UR</shortName>
    </recommendedName>
    <alternativeName>
        <fullName evidence="8">Bifunctional [protein-PII] modification enzyme</fullName>
    </alternativeName>
    <alternativeName>
        <fullName evidence="8">Bifunctional nitrogen sensor protein</fullName>
    </alternativeName>
    <domain>
        <recommendedName>
            <fullName evidence="8">[Protein-PII] uridylyltransferase</fullName>
            <shortName evidence="8">PII uridylyltransferase</shortName>
            <shortName evidence="8">UTase</shortName>
            <ecNumber evidence="8">2.7.7.59</ecNumber>
        </recommendedName>
    </domain>
    <domain>
        <recommendedName>
            <fullName evidence="8">[Protein-PII]-UMP uridylyl-removing enzyme</fullName>
            <shortName evidence="8">UR</shortName>
            <ecNumber evidence="8">3.1.4.-</ecNumber>
        </recommendedName>
    </domain>
</protein>
<comment type="catalytic activity">
    <reaction evidence="8">
        <text>[protein-PII]-uridylyl-L-tyrosine + H2O = [protein-PII]-L-tyrosine + UMP + H(+)</text>
        <dbReference type="Rhea" id="RHEA:48600"/>
        <dbReference type="Rhea" id="RHEA-COMP:12147"/>
        <dbReference type="Rhea" id="RHEA-COMP:12148"/>
        <dbReference type="ChEBI" id="CHEBI:15377"/>
        <dbReference type="ChEBI" id="CHEBI:15378"/>
        <dbReference type="ChEBI" id="CHEBI:46858"/>
        <dbReference type="ChEBI" id="CHEBI:57865"/>
        <dbReference type="ChEBI" id="CHEBI:90602"/>
    </reaction>
</comment>
<dbReference type="Pfam" id="PF01966">
    <property type="entry name" value="HD"/>
    <property type="match status" value="1"/>
</dbReference>
<dbReference type="SUPFAM" id="SSF55021">
    <property type="entry name" value="ACT-like"/>
    <property type="match status" value="2"/>
</dbReference>
<dbReference type="InterPro" id="IPR043519">
    <property type="entry name" value="NT_sf"/>
</dbReference>
<dbReference type="EC" id="3.1.4.-" evidence="8"/>
<comment type="cofactor">
    <cofactor evidence="8">
        <name>Mg(2+)</name>
        <dbReference type="ChEBI" id="CHEBI:18420"/>
    </cofactor>
</comment>
<dbReference type="CDD" id="cd04900">
    <property type="entry name" value="ACT_UUR-like_1"/>
    <property type="match status" value="1"/>
</dbReference>
<dbReference type="InterPro" id="IPR010043">
    <property type="entry name" value="UTase/UR"/>
</dbReference>
<keyword evidence="3" id="KW-0677">Repeat</keyword>
<keyword evidence="5 8" id="KW-0460">Magnesium</keyword>
<dbReference type="EC" id="2.7.7.59" evidence="8"/>
<dbReference type="EMBL" id="JACHGR010000006">
    <property type="protein sequence ID" value="MBB6055979.1"/>
    <property type="molecule type" value="Genomic_DNA"/>
</dbReference>
<reference evidence="11 12" key="1">
    <citation type="submission" date="2020-08" db="EMBL/GenBank/DDBJ databases">
        <title>Genomic Encyclopedia of Type Strains, Phase IV (KMG-IV): sequencing the most valuable type-strain genomes for metagenomic binning, comparative biology and taxonomic classification.</title>
        <authorList>
            <person name="Goeker M."/>
        </authorList>
    </citation>
    <scope>NUCLEOTIDE SEQUENCE [LARGE SCALE GENOMIC DNA]</scope>
    <source>
        <strain evidence="11 12">DSM 22975</strain>
    </source>
</reference>
<evidence type="ECO:0000259" key="10">
    <source>
        <dbReference type="PROSITE" id="PS51831"/>
    </source>
</evidence>
<organism evidence="11 12">
    <name type="scientific">Tolumonas osonensis</name>
    <dbReference type="NCBI Taxonomy" id="675874"/>
    <lineage>
        <taxon>Bacteria</taxon>
        <taxon>Pseudomonadati</taxon>
        <taxon>Pseudomonadota</taxon>
        <taxon>Gammaproteobacteria</taxon>
        <taxon>Aeromonadales</taxon>
        <taxon>Aeromonadaceae</taxon>
        <taxon>Tolumonas</taxon>
    </lineage>
</organism>
<dbReference type="PANTHER" id="PTHR47320">
    <property type="entry name" value="BIFUNCTIONAL URIDYLYLTRANSFERASE/URIDYLYL-REMOVING ENZYME"/>
    <property type="match status" value="1"/>
</dbReference>
<dbReference type="HAMAP" id="MF_00277">
    <property type="entry name" value="PII_uridylyl_transf"/>
    <property type="match status" value="1"/>
</dbReference>
<dbReference type="RefSeq" id="WP_188026724.1">
    <property type="nucleotide sequence ID" value="NZ_JACHGR010000006.1"/>
</dbReference>
<sequence>MLPEHLNPHAIPGDQLTLPYCKELLSHLQGWLQKQFEAQEDVLTLVMARSDFTDQLLTRLWQKFGLDKHPSLALIAVGGYGRHELHPHSDIDILVLSQKNISPQQGETISQFLTLLWDLRLDIGHAVRTLKECIQQGKEDITVATNLLESRLICGSAQTFDALQDAIQPSKFWPSDAFFRAKREEQMLRHQQYQDTAFLLEPDVKSNPGGLRDIQIITWIARRQYGAMSLQEMTSFGFLNKAEYQELQECQNFLWRVRFALHLAIQKNDNRLLFDRQRIVARMLGYPGEGNEPVEQMMKRFFQTVRHITELNEMLLQLFDEAILGNESAKTRLLNENFILRDTHIDVLEPAVFEKTPHTMLDLFYQIAENPEITGIYSSCLRALRNARRSLIIPLQDLPECRERFMAILRHPRGISLPFTLMHEHGILAAYLPQWSQIVGQMQFDMFHAYTVDEHTHRLLKNIYRFQQTERAKLHPLFFETYNRLNKPELLFIAALFHDIAKGRGGDHSDLGAKDARSFCNLHGLDRYEGRLVAWLVKNHLLFSVTAQRRDIYDPDVITEFAHTVRDEEHLGYLYCLTVADICATNDSLWNDWKGTLLKELFFATQRALRQGLENPPDMRLRIRENQRQAMLILKIQGYNEQEVNQLWQQFKADYFMRHGPEQIAWHTRHIQDHIRDGKNTPLVVFGNHKTRGGSEIFLYCHDMPNLFATVAAILDHKNLNIHDAQIMNSKAGYAMDTFVVTEPNGEPVVVDRVPMIVQSLEQALSRPGYPLPPSRPLSRRHRQFQVPTRITYLPVKGEHKHCLIELVALDSPGVLARIGSVFQECELEVHAAKITTIGERVEDFFSLSRHDNLPLADEDKKKLEEKLIEKLNPSDEM</sequence>
<evidence type="ECO:0000256" key="7">
    <source>
        <dbReference type="ARBA" id="ARBA00047968"/>
    </source>
</evidence>
<comment type="caution">
    <text evidence="8">Lacks conserved residue(s) required for the propagation of feature annotation.</text>
</comment>
<dbReference type="GO" id="GO:0008893">
    <property type="term" value="F:guanosine-3',5'-bis(diphosphate) 3'-diphosphatase activity"/>
    <property type="evidence" value="ECO:0007669"/>
    <property type="project" value="UniProtKB-EC"/>
</dbReference>
<dbReference type="PANTHER" id="PTHR47320:SF1">
    <property type="entry name" value="BIFUNCTIONAL URIDYLYLTRANSFERASE_URIDYLYL-REMOVING ENZYME"/>
    <property type="match status" value="1"/>
</dbReference>
<dbReference type="SMART" id="SM00471">
    <property type="entry name" value="HDc"/>
    <property type="match status" value="1"/>
</dbReference>
<dbReference type="InterPro" id="IPR045865">
    <property type="entry name" value="ACT-like_dom_sf"/>
</dbReference>
<feature type="domain" description="ACT" evidence="9">
    <location>
        <begin position="696"/>
        <end position="777"/>
    </location>
</feature>
<comment type="similarity">
    <text evidence="8">Belongs to the GlnD family.</text>
</comment>
<keyword evidence="1 8" id="KW-0808">Transferase</keyword>
<dbReference type="NCBIfam" id="NF002487">
    <property type="entry name" value="PRK01759.1"/>
    <property type="match status" value="1"/>
</dbReference>
<evidence type="ECO:0000259" key="9">
    <source>
        <dbReference type="PROSITE" id="PS51671"/>
    </source>
</evidence>
<evidence type="ECO:0000313" key="11">
    <source>
        <dbReference type="EMBL" id="MBB6055979.1"/>
    </source>
</evidence>
<comment type="domain">
    <text evidence="8">Has four distinct domains: an N-terminal nucleotidyltransferase (NT) domain responsible for UTase activity, a central HD domain that encodes UR activity, and two C-terminal ACT domains that seem to have a role in glutamine sensing.</text>
</comment>
<dbReference type="Pfam" id="PF08335">
    <property type="entry name" value="GlnD_UR_UTase"/>
    <property type="match status" value="1"/>
</dbReference>
<dbReference type="CDD" id="cd00077">
    <property type="entry name" value="HDc"/>
    <property type="match status" value="1"/>
</dbReference>
<dbReference type="PROSITE" id="PS51831">
    <property type="entry name" value="HD"/>
    <property type="match status" value="1"/>
</dbReference>
<dbReference type="PIRSF" id="PIRSF006288">
    <property type="entry name" value="PII_uridyltransf"/>
    <property type="match status" value="1"/>
</dbReference>
<evidence type="ECO:0000256" key="6">
    <source>
        <dbReference type="ARBA" id="ARBA00023268"/>
    </source>
</evidence>
<dbReference type="CDD" id="cd04899">
    <property type="entry name" value="ACT_ACR-UUR-like_2"/>
    <property type="match status" value="1"/>
</dbReference>
<evidence type="ECO:0000256" key="5">
    <source>
        <dbReference type="ARBA" id="ARBA00022842"/>
    </source>
</evidence>
<comment type="catalytic activity">
    <reaction evidence="8">
        <text>[protein-PII]-L-tyrosine + UTP = [protein-PII]-uridylyl-L-tyrosine + diphosphate</text>
        <dbReference type="Rhea" id="RHEA:13673"/>
        <dbReference type="Rhea" id="RHEA-COMP:12147"/>
        <dbReference type="Rhea" id="RHEA-COMP:12148"/>
        <dbReference type="ChEBI" id="CHEBI:33019"/>
        <dbReference type="ChEBI" id="CHEBI:46398"/>
        <dbReference type="ChEBI" id="CHEBI:46858"/>
        <dbReference type="ChEBI" id="CHEBI:90602"/>
        <dbReference type="EC" id="2.7.7.59"/>
    </reaction>
</comment>
<keyword evidence="4 8" id="KW-0378">Hydrolase</keyword>
<dbReference type="Gene3D" id="1.20.120.330">
    <property type="entry name" value="Nucleotidyltransferases domain 2"/>
    <property type="match status" value="1"/>
</dbReference>
<keyword evidence="6 8" id="KW-0511">Multifunctional enzyme</keyword>
<dbReference type="NCBIfam" id="NF003448">
    <property type="entry name" value="PRK05007.1"/>
    <property type="match status" value="1"/>
</dbReference>
<dbReference type="NCBIfam" id="TIGR01693">
    <property type="entry name" value="UTase_glnD"/>
    <property type="match status" value="1"/>
</dbReference>